<dbReference type="AlphaFoldDB" id="W6U9S3"/>
<evidence type="ECO:0000313" key="1">
    <source>
        <dbReference type="EMBL" id="EUB57760.1"/>
    </source>
</evidence>
<dbReference type="EMBL" id="APAU02000076">
    <property type="protein sequence ID" value="EUB57760.1"/>
    <property type="molecule type" value="Genomic_DNA"/>
</dbReference>
<proteinExistence type="predicted"/>
<comment type="caution">
    <text evidence="1">The sequence shown here is derived from an EMBL/GenBank/DDBJ whole genome shotgun (WGS) entry which is preliminary data.</text>
</comment>
<dbReference type="CTD" id="36343135"/>
<dbReference type="KEGG" id="egl:EGR_07420"/>
<organism evidence="1 2">
    <name type="scientific">Echinococcus granulosus</name>
    <name type="common">Hydatid tapeworm</name>
    <dbReference type="NCBI Taxonomy" id="6210"/>
    <lineage>
        <taxon>Eukaryota</taxon>
        <taxon>Metazoa</taxon>
        <taxon>Spiralia</taxon>
        <taxon>Lophotrochozoa</taxon>
        <taxon>Platyhelminthes</taxon>
        <taxon>Cestoda</taxon>
        <taxon>Eucestoda</taxon>
        <taxon>Cyclophyllidea</taxon>
        <taxon>Taeniidae</taxon>
        <taxon>Echinococcus</taxon>
        <taxon>Echinococcus granulosus group</taxon>
    </lineage>
</organism>
<reference evidence="1 2" key="1">
    <citation type="journal article" date="2013" name="Nat. Genet.">
        <title>The genome of the hydatid tapeworm Echinococcus granulosus.</title>
        <authorList>
            <person name="Zheng H."/>
            <person name="Zhang W."/>
            <person name="Zhang L."/>
            <person name="Zhang Z."/>
            <person name="Li J."/>
            <person name="Lu G."/>
            <person name="Zhu Y."/>
            <person name="Wang Y."/>
            <person name="Huang Y."/>
            <person name="Liu J."/>
            <person name="Kang H."/>
            <person name="Chen J."/>
            <person name="Wang L."/>
            <person name="Chen A."/>
            <person name="Yu S."/>
            <person name="Gao Z."/>
            <person name="Jin L."/>
            <person name="Gu W."/>
            <person name="Wang Z."/>
            <person name="Zhao L."/>
            <person name="Shi B."/>
            <person name="Wen H."/>
            <person name="Lin R."/>
            <person name="Jones M.K."/>
            <person name="Brejova B."/>
            <person name="Vinar T."/>
            <person name="Zhao G."/>
            <person name="McManus D.P."/>
            <person name="Chen Z."/>
            <person name="Zhou Y."/>
            <person name="Wang S."/>
        </authorList>
    </citation>
    <scope>NUCLEOTIDE SEQUENCE [LARGE SCALE GENOMIC DNA]</scope>
</reference>
<protein>
    <submittedName>
        <fullName evidence="1">Uncharacterized protein</fullName>
    </submittedName>
</protein>
<accession>W6U9S3</accession>
<gene>
    <name evidence="1" type="ORF">EGR_07420</name>
</gene>
<keyword evidence="2" id="KW-1185">Reference proteome</keyword>
<evidence type="ECO:0000313" key="2">
    <source>
        <dbReference type="Proteomes" id="UP000019149"/>
    </source>
</evidence>
<name>W6U9S3_ECHGR</name>
<dbReference type="Proteomes" id="UP000019149">
    <property type="component" value="Unassembled WGS sequence"/>
</dbReference>
<sequence>MEARNCREVSLSAKAHALAHIVVDETLHDICRAMGSRGVTGAQRYCLEAILSLQRVETPPQLPLDDACTDQLVGKIDCPRGEVGFDW</sequence>
<dbReference type="GeneID" id="36343135"/>
<dbReference type="RefSeq" id="XP_024348956.1">
    <property type="nucleotide sequence ID" value="XM_024496669.1"/>
</dbReference>